<dbReference type="InterPro" id="IPR036890">
    <property type="entry name" value="HATPase_C_sf"/>
</dbReference>
<evidence type="ECO:0000256" key="1">
    <source>
        <dbReference type="ARBA" id="ARBA00000085"/>
    </source>
</evidence>
<dbReference type="InterPro" id="IPR004358">
    <property type="entry name" value="Sig_transdc_His_kin-like_C"/>
</dbReference>
<dbReference type="InterPro" id="IPR003594">
    <property type="entry name" value="HATPase_dom"/>
</dbReference>
<dbReference type="InterPro" id="IPR036097">
    <property type="entry name" value="HisK_dim/P_sf"/>
</dbReference>
<dbReference type="Pfam" id="PF00512">
    <property type="entry name" value="HisKA"/>
    <property type="match status" value="1"/>
</dbReference>
<keyword evidence="3" id="KW-0597">Phosphoprotein</keyword>
<dbReference type="AlphaFoldDB" id="A0A7C9GQ61"/>
<evidence type="ECO:0000256" key="2">
    <source>
        <dbReference type="ARBA" id="ARBA00012438"/>
    </source>
</evidence>
<name>A0A7C9GQ61_9SPHN</name>
<dbReference type="GO" id="GO:0000155">
    <property type="term" value="F:phosphorelay sensor kinase activity"/>
    <property type="evidence" value="ECO:0007669"/>
    <property type="project" value="InterPro"/>
</dbReference>
<accession>A0A7C9GQ61</accession>
<feature type="transmembrane region" description="Helical" evidence="4">
    <location>
        <begin position="99"/>
        <end position="116"/>
    </location>
</feature>
<keyword evidence="4" id="KW-1133">Transmembrane helix</keyword>
<dbReference type="CDD" id="cd00082">
    <property type="entry name" value="HisKA"/>
    <property type="match status" value="1"/>
</dbReference>
<dbReference type="EC" id="2.7.13.3" evidence="2"/>
<dbReference type="InterPro" id="IPR005467">
    <property type="entry name" value="His_kinase_dom"/>
</dbReference>
<comment type="catalytic activity">
    <reaction evidence="1">
        <text>ATP + protein L-histidine = ADP + protein N-phospho-L-histidine.</text>
        <dbReference type="EC" id="2.7.13.3"/>
    </reaction>
</comment>
<dbReference type="PRINTS" id="PR00344">
    <property type="entry name" value="BCTRLSENSOR"/>
</dbReference>
<dbReference type="SMART" id="SM00387">
    <property type="entry name" value="HATPase_c"/>
    <property type="match status" value="1"/>
</dbReference>
<evidence type="ECO:0000256" key="3">
    <source>
        <dbReference type="ARBA" id="ARBA00022553"/>
    </source>
</evidence>
<organism evidence="6 7">
    <name type="scientific">Sandarakinorhabdus fusca</name>
    <dbReference type="NCBI Taxonomy" id="1439888"/>
    <lineage>
        <taxon>Bacteria</taxon>
        <taxon>Pseudomonadati</taxon>
        <taxon>Pseudomonadota</taxon>
        <taxon>Alphaproteobacteria</taxon>
        <taxon>Sphingomonadales</taxon>
        <taxon>Sphingosinicellaceae</taxon>
        <taxon>Sandarakinorhabdus</taxon>
    </lineage>
</organism>
<dbReference type="Proteomes" id="UP000481327">
    <property type="component" value="Unassembled WGS sequence"/>
</dbReference>
<dbReference type="SUPFAM" id="SSF55874">
    <property type="entry name" value="ATPase domain of HSP90 chaperone/DNA topoisomerase II/histidine kinase"/>
    <property type="match status" value="1"/>
</dbReference>
<dbReference type="OrthoDB" id="9796100at2"/>
<dbReference type="Pfam" id="PF25487">
    <property type="entry name" value="ETR1_N"/>
    <property type="match status" value="1"/>
</dbReference>
<sequence>MVAYLQKLLGSTGLAPHGYCLLWDPVLIWTHVLADAVIGLSYFSIPVALAVFLTRRPDMRFRWIAWLFVAFILACGATHFMAIWTLWNPDYGAQALLKLATAIISVATAVALWPLLPRTLALPSPAQLEAANAALQLRIDERDTALAALAAQTEERMRAEAMLRQAQKMDAVGQLTAGIAHDFNNLLTVVIGNIDRARRLSGQDSITLPALENAMTGAQSAARLTDQLLAFARQQPLLPALSDLNAITDRILTLFNSMIDPSITVDVALAPDLWPVQIDTGQAENAVLNLLVNARDAMRHGGQLRVLTRNQPDPDGDRVVLQVTDTGQGMDEATRERIFEPFFTTKTLGRGSGLGLSQVYGFVTQSKGSVTIDSAPGEGATISVYLPRAMEGR</sequence>
<feature type="transmembrane region" description="Helical" evidence="4">
    <location>
        <begin position="26"/>
        <end position="52"/>
    </location>
</feature>
<dbReference type="Pfam" id="PF02518">
    <property type="entry name" value="HATPase_c"/>
    <property type="match status" value="1"/>
</dbReference>
<proteinExistence type="predicted"/>
<feature type="transmembrane region" description="Helical" evidence="4">
    <location>
        <begin position="64"/>
        <end position="87"/>
    </location>
</feature>
<protein>
    <recommendedName>
        <fullName evidence="2">histidine kinase</fullName>
        <ecNumber evidence="2">2.7.13.3</ecNumber>
    </recommendedName>
</protein>
<dbReference type="RefSeq" id="WP_152577850.1">
    <property type="nucleotide sequence ID" value="NZ_JAATJI010000002.1"/>
</dbReference>
<dbReference type="SMART" id="SM00388">
    <property type="entry name" value="HisKA"/>
    <property type="match status" value="1"/>
</dbReference>
<dbReference type="Gene3D" id="1.10.287.130">
    <property type="match status" value="1"/>
</dbReference>
<evidence type="ECO:0000313" key="7">
    <source>
        <dbReference type="Proteomes" id="UP000481327"/>
    </source>
</evidence>
<evidence type="ECO:0000313" key="6">
    <source>
        <dbReference type="EMBL" id="MQT17376.1"/>
    </source>
</evidence>
<keyword evidence="7" id="KW-1185">Reference proteome</keyword>
<evidence type="ECO:0000256" key="4">
    <source>
        <dbReference type="SAM" id="Phobius"/>
    </source>
</evidence>
<keyword evidence="4" id="KW-0812">Transmembrane</keyword>
<dbReference type="EMBL" id="WIOL01000003">
    <property type="protein sequence ID" value="MQT17376.1"/>
    <property type="molecule type" value="Genomic_DNA"/>
</dbReference>
<dbReference type="Gene3D" id="3.30.565.10">
    <property type="entry name" value="Histidine kinase-like ATPase, C-terminal domain"/>
    <property type="match status" value="1"/>
</dbReference>
<dbReference type="InterPro" id="IPR003661">
    <property type="entry name" value="HisK_dim/P_dom"/>
</dbReference>
<feature type="domain" description="Histidine kinase" evidence="5">
    <location>
        <begin position="178"/>
        <end position="390"/>
    </location>
</feature>
<dbReference type="PROSITE" id="PS50109">
    <property type="entry name" value="HIS_KIN"/>
    <property type="match status" value="1"/>
</dbReference>
<evidence type="ECO:0000259" key="5">
    <source>
        <dbReference type="PROSITE" id="PS50109"/>
    </source>
</evidence>
<dbReference type="PANTHER" id="PTHR43065">
    <property type="entry name" value="SENSOR HISTIDINE KINASE"/>
    <property type="match status" value="1"/>
</dbReference>
<dbReference type="SUPFAM" id="SSF47384">
    <property type="entry name" value="Homodimeric domain of signal transducing histidine kinase"/>
    <property type="match status" value="1"/>
</dbReference>
<dbReference type="InterPro" id="IPR058544">
    <property type="entry name" value="ETR1_N"/>
</dbReference>
<dbReference type="PANTHER" id="PTHR43065:SF49">
    <property type="entry name" value="HISTIDINE KINASE"/>
    <property type="match status" value="1"/>
</dbReference>
<reference evidence="6 7" key="1">
    <citation type="submission" date="2019-09" db="EMBL/GenBank/DDBJ databases">
        <title>Polymorphobacter sp. isolated from a lake in China.</title>
        <authorList>
            <person name="Liu Z."/>
        </authorList>
    </citation>
    <scope>NUCLEOTIDE SEQUENCE [LARGE SCALE GENOMIC DNA]</scope>
    <source>
        <strain evidence="6 7">D40P</strain>
    </source>
</reference>
<keyword evidence="4" id="KW-0472">Membrane</keyword>
<gene>
    <name evidence="6" type="ORF">F3168_08880</name>
</gene>
<comment type="caution">
    <text evidence="6">The sequence shown here is derived from an EMBL/GenBank/DDBJ whole genome shotgun (WGS) entry which is preliminary data.</text>
</comment>